<evidence type="ECO:0000313" key="1">
    <source>
        <dbReference type="EMBL" id="KAL3877255.1"/>
    </source>
</evidence>
<proteinExistence type="predicted"/>
<evidence type="ECO:0000313" key="2">
    <source>
        <dbReference type="Proteomes" id="UP001634394"/>
    </source>
</evidence>
<accession>A0ABD3WXG2</accession>
<name>A0ABD3WXG2_SINWO</name>
<dbReference type="AlphaFoldDB" id="A0ABD3WXG2"/>
<protein>
    <submittedName>
        <fullName evidence="1">Uncharacterized protein</fullName>
    </submittedName>
</protein>
<comment type="caution">
    <text evidence="1">The sequence shown here is derived from an EMBL/GenBank/DDBJ whole genome shotgun (WGS) entry which is preliminary data.</text>
</comment>
<reference evidence="1 2" key="1">
    <citation type="submission" date="2024-11" db="EMBL/GenBank/DDBJ databases">
        <title>Chromosome-level genome assembly of the freshwater bivalve Anodonta woodiana.</title>
        <authorList>
            <person name="Chen X."/>
        </authorList>
    </citation>
    <scope>NUCLEOTIDE SEQUENCE [LARGE SCALE GENOMIC DNA]</scope>
    <source>
        <strain evidence="1">MN2024</strain>
        <tissue evidence="1">Gills</tissue>
    </source>
</reference>
<dbReference type="EMBL" id="JBJQND010000005">
    <property type="protein sequence ID" value="KAL3877255.1"/>
    <property type="molecule type" value="Genomic_DNA"/>
</dbReference>
<keyword evidence="2" id="KW-1185">Reference proteome</keyword>
<organism evidence="1 2">
    <name type="scientific">Sinanodonta woodiana</name>
    <name type="common">Chinese pond mussel</name>
    <name type="synonym">Anodonta woodiana</name>
    <dbReference type="NCBI Taxonomy" id="1069815"/>
    <lineage>
        <taxon>Eukaryota</taxon>
        <taxon>Metazoa</taxon>
        <taxon>Spiralia</taxon>
        <taxon>Lophotrochozoa</taxon>
        <taxon>Mollusca</taxon>
        <taxon>Bivalvia</taxon>
        <taxon>Autobranchia</taxon>
        <taxon>Heteroconchia</taxon>
        <taxon>Palaeoheterodonta</taxon>
        <taxon>Unionida</taxon>
        <taxon>Unionoidea</taxon>
        <taxon>Unionidae</taxon>
        <taxon>Unioninae</taxon>
        <taxon>Sinanodonta</taxon>
    </lineage>
</organism>
<sequence>MQMHCVAHELALAAGHACRDITLFNEYQHTLLMVYRYFSNSAVRYNELRAMVEIMENENIKYVTLKEPAMRAIVDCYPALYSTLEHDAAKGVSEAKGLLNSQMCDICAGFWIL</sequence>
<dbReference type="Proteomes" id="UP001634394">
    <property type="component" value="Unassembled WGS sequence"/>
</dbReference>
<gene>
    <name evidence="1" type="ORF">ACJMK2_034988</name>
</gene>